<accession>A0A0J6W7E0</accession>
<dbReference type="AlphaFoldDB" id="A0A0J6W7E0"/>
<evidence type="ECO:0000256" key="4">
    <source>
        <dbReference type="ARBA" id="ARBA00023004"/>
    </source>
</evidence>
<evidence type="ECO:0000256" key="7">
    <source>
        <dbReference type="SAM" id="MobiDB-lite"/>
    </source>
</evidence>
<evidence type="ECO:0000256" key="3">
    <source>
        <dbReference type="ARBA" id="ARBA00022737"/>
    </source>
</evidence>
<keyword evidence="3" id="KW-0677">Repeat</keyword>
<feature type="domain" description="4Fe-4S ferredoxin-type" evidence="8">
    <location>
        <begin position="61"/>
        <end position="84"/>
    </location>
</feature>
<keyword evidence="2 6" id="KW-0479">Metal-binding</keyword>
<dbReference type="InterPro" id="IPR004017">
    <property type="entry name" value="Cys_rich_dom"/>
</dbReference>
<protein>
    <recommendedName>
        <fullName evidence="6">Glycolate oxidase iron-sulfur subunit</fullName>
        <ecNumber evidence="6">1.1.99.14</ecNumber>
    </recommendedName>
</protein>
<dbReference type="PROSITE" id="PS00198">
    <property type="entry name" value="4FE4S_FER_1"/>
    <property type="match status" value="1"/>
</dbReference>
<dbReference type="Pfam" id="PF02754">
    <property type="entry name" value="CCG"/>
    <property type="match status" value="2"/>
</dbReference>
<comment type="caution">
    <text evidence="9">The sequence shown here is derived from an EMBL/GenBank/DDBJ whole genome shotgun (WGS) entry which is preliminary data.</text>
</comment>
<dbReference type="EMBL" id="JYNL01000019">
    <property type="protein sequence ID" value="KMO79160.1"/>
    <property type="molecule type" value="Genomic_DNA"/>
</dbReference>
<evidence type="ECO:0000256" key="2">
    <source>
        <dbReference type="ARBA" id="ARBA00022723"/>
    </source>
</evidence>
<evidence type="ECO:0000256" key="6">
    <source>
        <dbReference type="PIRNR" id="PIRNR000139"/>
    </source>
</evidence>
<dbReference type="PIRSF" id="PIRSF000139">
    <property type="entry name" value="Glc_ox_4Fe-4S"/>
    <property type="match status" value="1"/>
</dbReference>
<keyword evidence="4 6" id="KW-0408">Iron</keyword>
<gene>
    <name evidence="9" type="primary">lutA_1</name>
    <name evidence="9" type="ORF">MCHLDSM_01828</name>
</gene>
<sequence>MPSSFDEHNPPKPELLSDCVHCGFCLPTCPTYQLWGEEMDSPRGRIHLMNLATEGQIPIDDSFAKHFDACLGCMACVSSCPSGVQYDQLIEAVRPQIERAVPRTVADRLFRGLIFSVFPFPARLRVVALGAWLYQVSGLRWLLHTSGFLRLLPARLQALEALMPPVTLRNIFSRHRGVRRPIGETRRRVALIAGCVQQVFFAEVNKATVRVLLAEGCEVITPKQECCGALSVHAGREDEGLARARKMIQSFEDLDVDDIVVNVAGCGSTLKEYGGLLADDPEFAIRAAEFSAKVRDISEVLAELPPQAPRHPIAARVAYHDACHLAHGQQIRKQPRDVLRTIPELELLEVPESELCCGSAGTYNMVQPEAGEELGNRKAANILHTRPDAVTTGNPGCLLQIARYLDGVPLFHPIELIDASIRGVNLLTATASNLSDANPQTTLSSSSKLRAVGE</sequence>
<dbReference type="PANTHER" id="PTHR32479:SF17">
    <property type="entry name" value="GLYCOLATE OXIDASE IRON-SULFUR SUBUNIT"/>
    <property type="match status" value="1"/>
</dbReference>
<dbReference type="EC" id="1.1.99.14" evidence="6"/>
<dbReference type="PATRIC" id="fig|37916.4.peg.1750"/>
<comment type="catalytic activity">
    <reaction evidence="6">
        <text>glycolate + A = glyoxylate + AH2</text>
        <dbReference type="Rhea" id="RHEA:21264"/>
        <dbReference type="ChEBI" id="CHEBI:13193"/>
        <dbReference type="ChEBI" id="CHEBI:17499"/>
        <dbReference type="ChEBI" id="CHEBI:29805"/>
        <dbReference type="ChEBI" id="CHEBI:36655"/>
        <dbReference type="EC" id="1.1.99.14"/>
    </reaction>
</comment>
<feature type="domain" description="4Fe-4S ferredoxin-type" evidence="8">
    <location>
        <begin position="11"/>
        <end position="40"/>
    </location>
</feature>
<dbReference type="Pfam" id="PF13183">
    <property type="entry name" value="Fer4_8"/>
    <property type="match status" value="1"/>
</dbReference>
<dbReference type="PANTHER" id="PTHR32479">
    <property type="entry name" value="GLYCOLATE OXIDASE IRON-SULFUR SUBUNIT"/>
    <property type="match status" value="1"/>
</dbReference>
<comment type="cofactor">
    <cofactor evidence="6">
        <name>[4Fe-4S] cluster</name>
        <dbReference type="ChEBI" id="CHEBI:49883"/>
    </cofactor>
    <text evidence="6">Binds 2 [4Fe-4S] clusters.</text>
</comment>
<dbReference type="RefSeq" id="WP_082168790.1">
    <property type="nucleotide sequence ID" value="NZ_JYNL01000019.1"/>
</dbReference>
<dbReference type="Proteomes" id="UP000036513">
    <property type="component" value="Unassembled WGS sequence"/>
</dbReference>
<dbReference type="InterPro" id="IPR017896">
    <property type="entry name" value="4Fe4S_Fe-S-bd"/>
</dbReference>
<dbReference type="Gene3D" id="1.10.1060.10">
    <property type="entry name" value="Alpha-helical ferredoxin"/>
    <property type="match status" value="1"/>
</dbReference>
<evidence type="ECO:0000259" key="8">
    <source>
        <dbReference type="PROSITE" id="PS51379"/>
    </source>
</evidence>
<dbReference type="SUPFAM" id="SSF54862">
    <property type="entry name" value="4Fe-4S ferredoxins"/>
    <property type="match status" value="1"/>
</dbReference>
<dbReference type="STRING" id="37916.MCHLDSM_01828"/>
<reference evidence="9 10" key="1">
    <citation type="journal article" date="2015" name="Genome Biol. Evol.">
        <title>Characterization of Three Mycobacterium spp. with Potential Use in Bioremediation by Genome Sequencing and Comparative Genomics.</title>
        <authorList>
            <person name="Das S."/>
            <person name="Pettersson B.M."/>
            <person name="Behra P.R."/>
            <person name="Ramesh M."/>
            <person name="Dasgupta S."/>
            <person name="Bhattacharya A."/>
            <person name="Kirsebom L.A."/>
        </authorList>
    </citation>
    <scope>NUCLEOTIDE SEQUENCE [LARGE SCALE GENOMIC DNA]</scope>
    <source>
        <strain evidence="9 10">DSM 43826</strain>
    </source>
</reference>
<dbReference type="InterPro" id="IPR009051">
    <property type="entry name" value="Helical_ferredxn"/>
</dbReference>
<evidence type="ECO:0000313" key="10">
    <source>
        <dbReference type="Proteomes" id="UP000036513"/>
    </source>
</evidence>
<feature type="region of interest" description="Disordered" evidence="7">
    <location>
        <begin position="435"/>
        <end position="454"/>
    </location>
</feature>
<dbReference type="InterPro" id="IPR012257">
    <property type="entry name" value="Glc_ox_4Fe-4S"/>
</dbReference>
<dbReference type="SMR" id="A0A0J6W7E0"/>
<dbReference type="GO" id="GO:0046872">
    <property type="term" value="F:metal ion binding"/>
    <property type="evidence" value="ECO:0007669"/>
    <property type="project" value="UniProtKB-UniRule"/>
</dbReference>
<evidence type="ECO:0000256" key="1">
    <source>
        <dbReference type="ARBA" id="ARBA00022485"/>
    </source>
</evidence>
<keyword evidence="6" id="KW-0813">Transport</keyword>
<proteinExistence type="predicted"/>
<keyword evidence="10" id="KW-1185">Reference proteome</keyword>
<name>A0A0J6W7E0_9MYCO</name>
<keyword evidence="1 6" id="KW-0004">4Fe-4S</keyword>
<comment type="catalytic activity">
    <reaction evidence="6">
        <text>(R)-lactate + A = pyruvate + AH2</text>
        <dbReference type="Rhea" id="RHEA:15089"/>
        <dbReference type="ChEBI" id="CHEBI:13193"/>
        <dbReference type="ChEBI" id="CHEBI:15361"/>
        <dbReference type="ChEBI" id="CHEBI:16004"/>
        <dbReference type="ChEBI" id="CHEBI:17499"/>
    </reaction>
</comment>
<dbReference type="GO" id="GO:0051539">
    <property type="term" value="F:4 iron, 4 sulfur cluster binding"/>
    <property type="evidence" value="ECO:0007669"/>
    <property type="project" value="UniProtKB-UniRule"/>
</dbReference>
<dbReference type="GO" id="GO:0019154">
    <property type="term" value="F:glycolate dehydrogenase activity"/>
    <property type="evidence" value="ECO:0007669"/>
    <property type="project" value="UniProtKB-EC"/>
</dbReference>
<organism evidence="9 10">
    <name type="scientific">Mycolicibacterium chlorophenolicum</name>
    <dbReference type="NCBI Taxonomy" id="37916"/>
    <lineage>
        <taxon>Bacteria</taxon>
        <taxon>Bacillati</taxon>
        <taxon>Actinomycetota</taxon>
        <taxon>Actinomycetes</taxon>
        <taxon>Mycobacteriales</taxon>
        <taxon>Mycobacteriaceae</taxon>
        <taxon>Mycolicibacterium</taxon>
    </lineage>
</organism>
<evidence type="ECO:0000256" key="5">
    <source>
        <dbReference type="ARBA" id="ARBA00023014"/>
    </source>
</evidence>
<dbReference type="InterPro" id="IPR017900">
    <property type="entry name" value="4Fe4S_Fe_S_CS"/>
</dbReference>
<dbReference type="PROSITE" id="PS51379">
    <property type="entry name" value="4FE4S_FER_2"/>
    <property type="match status" value="2"/>
</dbReference>
<evidence type="ECO:0000313" key="9">
    <source>
        <dbReference type="EMBL" id="KMO79160.1"/>
    </source>
</evidence>
<keyword evidence="6" id="KW-0249">Electron transport</keyword>
<keyword evidence="5 6" id="KW-0411">Iron-sulfur</keyword>
<comment type="function">
    <text evidence="6">Component of a complex that catalyzes the oxidation of glycolate to glyoxylate.</text>
</comment>
<feature type="compositionally biased region" description="Polar residues" evidence="7">
    <location>
        <begin position="435"/>
        <end position="448"/>
    </location>
</feature>